<keyword evidence="2" id="KW-0472">Membrane</keyword>
<accession>A0AA96WMM7</accession>
<feature type="transmembrane region" description="Helical" evidence="2">
    <location>
        <begin position="12"/>
        <end position="37"/>
    </location>
</feature>
<feature type="region of interest" description="Disordered" evidence="1">
    <location>
        <begin position="48"/>
        <end position="68"/>
    </location>
</feature>
<keyword evidence="3" id="KW-0614">Plasmid</keyword>
<keyword evidence="2" id="KW-0812">Transmembrane</keyword>
<dbReference type="SUPFAM" id="SSF110296">
    <property type="entry name" value="Oligoxyloglucan reducing end-specific cellobiohydrolase"/>
    <property type="match status" value="1"/>
</dbReference>
<sequence length="335" mass="35687">MEQPKSSQQPFNLIKVGVLTAAGLGVLLIGGLGGWFIRANQSPTPLPTAVTSESTIAPESQAENTEASPFGGHVHALAINPETNELFLGARPIYRSRDGGRTWTAIDTIPKSQPRANVTSIAIDPKNPQVMYATGHGLAVVKSTDGGTTWETKAEGLSGDSIEALAIDTNDSNKLYAWVLSDGLYRSADAGESWQRVSDGPKDQEIRSLASVGYPTGMGGIWLYAGLDTGVTKSPDCFCGWDKLPNAGLPENQRAYSLAADPENFKTLYAGMQAGVFKTEDAGETWQLVQEGITDAIVTINPSNPQQVYAVSSDGKLWISRDAGQSWQIVEGVSQ</sequence>
<gene>
    <name evidence="3" type="ORF">HJG54_34935</name>
</gene>
<reference evidence="3" key="1">
    <citation type="submission" date="2020-05" db="EMBL/GenBank/DDBJ databases">
        <authorList>
            <person name="Zhu T."/>
            <person name="Keshari N."/>
            <person name="Lu X."/>
        </authorList>
    </citation>
    <scope>NUCLEOTIDE SEQUENCE</scope>
    <source>
        <strain evidence="3">NK1-12</strain>
        <plasmid evidence="3">p1</plasmid>
    </source>
</reference>
<dbReference type="InterPro" id="IPR052025">
    <property type="entry name" value="Xyloglucanase_GH74"/>
</dbReference>
<dbReference type="InterPro" id="IPR015943">
    <property type="entry name" value="WD40/YVTN_repeat-like_dom_sf"/>
</dbReference>
<evidence type="ECO:0000256" key="1">
    <source>
        <dbReference type="SAM" id="MobiDB-lite"/>
    </source>
</evidence>
<protein>
    <recommendedName>
        <fullName evidence="4">Sortilin N-terminal domain-containing protein</fullName>
    </recommendedName>
</protein>
<organism evidence="3">
    <name type="scientific">Leptolyngbya sp. NK1-12</name>
    <dbReference type="NCBI Taxonomy" id="2547451"/>
    <lineage>
        <taxon>Bacteria</taxon>
        <taxon>Bacillati</taxon>
        <taxon>Cyanobacteriota</taxon>
        <taxon>Cyanophyceae</taxon>
        <taxon>Leptolyngbyales</taxon>
        <taxon>Leptolyngbyaceae</taxon>
        <taxon>Leptolyngbya group</taxon>
        <taxon>Leptolyngbya</taxon>
    </lineage>
</organism>
<geneLocation type="plasmid" evidence="3">
    <name>p1</name>
</geneLocation>
<dbReference type="InterPro" id="IPR002860">
    <property type="entry name" value="BNR_rpt"/>
</dbReference>
<dbReference type="Pfam" id="PF02012">
    <property type="entry name" value="BNR"/>
    <property type="match status" value="1"/>
</dbReference>
<dbReference type="Gene3D" id="2.130.10.10">
    <property type="entry name" value="YVTN repeat-like/Quinoprotein amine dehydrogenase"/>
    <property type="match status" value="3"/>
</dbReference>
<dbReference type="PANTHER" id="PTHR43739">
    <property type="entry name" value="XYLOGLUCANASE (EUROFUNG)"/>
    <property type="match status" value="1"/>
</dbReference>
<feature type="compositionally biased region" description="Polar residues" evidence="1">
    <location>
        <begin position="48"/>
        <end position="67"/>
    </location>
</feature>
<evidence type="ECO:0008006" key="4">
    <source>
        <dbReference type="Google" id="ProtNLM"/>
    </source>
</evidence>
<evidence type="ECO:0000256" key="2">
    <source>
        <dbReference type="SAM" id="Phobius"/>
    </source>
</evidence>
<dbReference type="CDD" id="cd15482">
    <property type="entry name" value="Sialidase_non-viral"/>
    <property type="match status" value="1"/>
</dbReference>
<evidence type="ECO:0000313" key="3">
    <source>
        <dbReference type="EMBL" id="WNZ28099.1"/>
    </source>
</evidence>
<proteinExistence type="predicted"/>
<dbReference type="PANTHER" id="PTHR43739:SF5">
    <property type="entry name" value="EXO-ALPHA-SIALIDASE"/>
    <property type="match status" value="1"/>
</dbReference>
<keyword evidence="2" id="KW-1133">Transmembrane helix</keyword>
<dbReference type="AlphaFoldDB" id="A0AA96WMM7"/>
<dbReference type="EMBL" id="CP053588">
    <property type="protein sequence ID" value="WNZ28099.1"/>
    <property type="molecule type" value="Genomic_DNA"/>
</dbReference>
<dbReference type="GO" id="GO:0010411">
    <property type="term" value="P:xyloglucan metabolic process"/>
    <property type="evidence" value="ECO:0007669"/>
    <property type="project" value="TreeGrafter"/>
</dbReference>
<dbReference type="RefSeq" id="WP_316437130.1">
    <property type="nucleotide sequence ID" value="NZ_CP053588.1"/>
</dbReference>
<name>A0AA96WMM7_9CYAN</name>